<dbReference type="PANTHER" id="PTHR10098">
    <property type="entry name" value="RAPSYN-RELATED"/>
    <property type="match status" value="1"/>
</dbReference>
<dbReference type="Proteomes" id="UP001220324">
    <property type="component" value="Unassembled WGS sequence"/>
</dbReference>
<reference evidence="3 4" key="1">
    <citation type="journal article" date="2023" name="IMA Fungus">
        <title>Comparative genomic study of the Penicillium genus elucidates a diverse pangenome and 15 lateral gene transfer events.</title>
        <authorList>
            <person name="Petersen C."/>
            <person name="Sorensen T."/>
            <person name="Nielsen M.R."/>
            <person name="Sondergaard T.E."/>
            <person name="Sorensen J.L."/>
            <person name="Fitzpatrick D.A."/>
            <person name="Frisvad J.C."/>
            <person name="Nielsen K.L."/>
        </authorList>
    </citation>
    <scope>NUCLEOTIDE SEQUENCE [LARGE SCALE GENOMIC DNA]</scope>
    <source>
        <strain evidence="3 4">IBT 35679</strain>
    </source>
</reference>
<dbReference type="EMBL" id="JAQIZZ010000002">
    <property type="protein sequence ID" value="KAJ5552454.1"/>
    <property type="molecule type" value="Genomic_DNA"/>
</dbReference>
<gene>
    <name evidence="3" type="ORF">N7494_001832</name>
</gene>
<keyword evidence="4" id="KW-1185">Reference proteome</keyword>
<protein>
    <recommendedName>
        <fullName evidence="2">CHAT domain-containing protein</fullName>
    </recommendedName>
</protein>
<name>A0AAD6D2V2_9EURO</name>
<feature type="region of interest" description="Disordered" evidence="1">
    <location>
        <begin position="563"/>
        <end position="585"/>
    </location>
</feature>
<comment type="caution">
    <text evidence="3">The sequence shown here is derived from an EMBL/GenBank/DDBJ whole genome shotgun (WGS) entry which is preliminary data.</text>
</comment>
<dbReference type="InterPro" id="IPR024983">
    <property type="entry name" value="CHAT_dom"/>
</dbReference>
<proteinExistence type="predicted"/>
<accession>A0AAD6D2V2</accession>
<evidence type="ECO:0000256" key="1">
    <source>
        <dbReference type="SAM" id="MobiDB-lite"/>
    </source>
</evidence>
<feature type="domain" description="CHAT" evidence="2">
    <location>
        <begin position="1004"/>
        <end position="1327"/>
    </location>
</feature>
<organism evidence="3 4">
    <name type="scientific">Penicillium frequentans</name>
    <dbReference type="NCBI Taxonomy" id="3151616"/>
    <lineage>
        <taxon>Eukaryota</taxon>
        <taxon>Fungi</taxon>
        <taxon>Dikarya</taxon>
        <taxon>Ascomycota</taxon>
        <taxon>Pezizomycotina</taxon>
        <taxon>Eurotiomycetes</taxon>
        <taxon>Eurotiomycetidae</taxon>
        <taxon>Eurotiales</taxon>
        <taxon>Aspergillaceae</taxon>
        <taxon>Penicillium</taxon>
    </lineage>
</organism>
<dbReference type="Pfam" id="PF12770">
    <property type="entry name" value="CHAT"/>
    <property type="match status" value="1"/>
</dbReference>
<evidence type="ECO:0000259" key="2">
    <source>
        <dbReference type="Pfam" id="PF12770"/>
    </source>
</evidence>
<dbReference type="PANTHER" id="PTHR10098:SF108">
    <property type="entry name" value="TETRATRICOPEPTIDE REPEAT PROTEIN 28"/>
    <property type="match status" value="1"/>
</dbReference>
<evidence type="ECO:0000313" key="4">
    <source>
        <dbReference type="Proteomes" id="UP001220324"/>
    </source>
</evidence>
<sequence>MNFNDFFDICGRSPFAEELRGDLEDAWDRLQQYRFDESLIEPEQHAEYLRCISLHSILTGRLACSYESLNKLHGLLERLPEEWGLRWSNYTMLTHFSRRYPPGLHFYHEAGKPISISMLKEIIGPVELEQLFSKNSSTYCPTGAEPDRVLCKALSSILFFPIMVRNLTRKFHPLSPKGPWHTPDADSQGHVSQVSKGFVAHRDMAAGNEEPEIASYLNRLIVELQQACQSKTSSVALECLFETYEESGDIVGMGNCKMIEADNLLSPYFASPLSLNLTVVDPSSSLMDDPSWDAIEFSLPFEYSPKARECYDSATTLFQKAGCKRGQAAVLLREGCCLHVSAIPLRRTKQQRIDLLDKAKQKFQDALVLFGADEANVQTVKVHQTLLAISRGDMNAFKVKHAGKLIGQWGVGSMNENLVHFLGLLISRFALQEWRRFSRLDSSLLAWEFAEATFEALGDTFPMLQALVCQASMQNEVFNSSASRILIERAISMFEVIRDYYDARITLVPDTIAGNNDRSTLLSRKFNTIWTFSMIVGVIYLRVGDAVAFSEWQSRLDNFIQHDSSSQTMRDGSQPSSSRSSFGHQYSSRTEIWEKAMAQDSMKVNYASADLEFHRNLDEGDIEKAEYALRRFLDETSELERVPMRYFYCILACDRIGDPARARSILDSIDDDYLFDGRLTEFEESLKADSPSWRTVSTIAQNAVTCSIYAQDYERGYRLVNMITKASPDFFDRPVEGASESAFRLAHYGTIMMENNSPELAFSSLLQACEMIELRRSQTIDVDARMGIPMAGWQGEVYLNLARLCLRFRDSNVPTDVMDRYEHDHPANISWNEHALLFTEAGRARAVLDSLHIQHNQRELVEPSSASIPKAIHKLRTLRSLLSLQSPTQAEIVEIAELQDEIQELEHNDAISPALSFIDEASRTIDPRLIYQSIPDDAVVIQITFGARGFIAFAATKDGIQHVQQGPNRVSDIRRPVMNFMKITGEIAQSTGEANNERKKHLDELSQHISSVLIAPFSAIIRSKRNIIFSCSEPLTAFPFSALTFNGKPLILHAVISYIPSMTVLYFLSQRTSAAEARAVSVFAKSPNANPPEGDESNTRNESNGINLHMAAIEAVSIARMFATWPVEASNLSRQEFCDYMQGESSIIHIGTHGYIDTRNPLLSSISIGQNFRVLDMSTIRSRARLLVFAACLSGLGKATPSTDVLGFSHVVLSSGCQAYIGTLWEVSDLASMMIMTLFYRYLKGNAKVSTAEAIRQAQVEFMQLNNDRAEELLTSMLEDWTAPDENGNLPADFVPDQEFILSTWKMTLSQIDWSDPYYWASFMLIGYGDLRFQLA</sequence>
<evidence type="ECO:0000313" key="3">
    <source>
        <dbReference type="EMBL" id="KAJ5552454.1"/>
    </source>
</evidence>